<sequence length="269" mass="28796">MRDSDKLFAGSIPALYDRLMVPLIFRSYAEDLAVRAAAGAPDSVLEIAAGTGALPRALAPLLGPDCRYVVTDLNAPMLDYARGRQPADPRIDWRPADALALPFEDGGFDRVLCQFGVMFFPDRVAGYREALRVLRPGGRFLFNSWDRIEANDFADRVTRAAAVVFPADPPRFFARTPHGYHDPDRIRSDLAAAGFTQVTITPLEATGTATSATEVATAFCQGTPLRAELEARGGALDAVTAEVARALEAEFGAGPVTGRSRALVVTAGA</sequence>
<protein>
    <submittedName>
        <fullName evidence="2">SAM-dependent methyltransferase</fullName>
    </submittedName>
</protein>
<dbReference type="AlphaFoldDB" id="A0A2W5NFS5"/>
<proteinExistence type="predicted"/>
<dbReference type="Pfam" id="PF08241">
    <property type="entry name" value="Methyltransf_11"/>
    <property type="match status" value="1"/>
</dbReference>
<dbReference type="SUPFAM" id="SSF53335">
    <property type="entry name" value="S-adenosyl-L-methionine-dependent methyltransferases"/>
    <property type="match status" value="1"/>
</dbReference>
<dbReference type="Proteomes" id="UP000249185">
    <property type="component" value="Unassembled WGS sequence"/>
</dbReference>
<dbReference type="Gene3D" id="3.40.50.150">
    <property type="entry name" value="Vaccinia Virus protein VP39"/>
    <property type="match status" value="1"/>
</dbReference>
<dbReference type="PANTHER" id="PTHR43591">
    <property type="entry name" value="METHYLTRANSFERASE"/>
    <property type="match status" value="1"/>
</dbReference>
<dbReference type="GO" id="GO:0032259">
    <property type="term" value="P:methylation"/>
    <property type="evidence" value="ECO:0007669"/>
    <property type="project" value="UniProtKB-KW"/>
</dbReference>
<reference evidence="2 3" key="1">
    <citation type="submission" date="2017-08" db="EMBL/GenBank/DDBJ databases">
        <title>Infants hospitalized years apart are colonized by the same room-sourced microbial strains.</title>
        <authorList>
            <person name="Brooks B."/>
            <person name="Olm M.R."/>
            <person name="Firek B.A."/>
            <person name="Baker R."/>
            <person name="Thomas B.C."/>
            <person name="Morowitz M.J."/>
            <person name="Banfield J.F."/>
        </authorList>
    </citation>
    <scope>NUCLEOTIDE SEQUENCE [LARGE SCALE GENOMIC DNA]</scope>
    <source>
        <strain evidence="2">S2_005_002_R2_34</strain>
    </source>
</reference>
<evidence type="ECO:0000313" key="3">
    <source>
        <dbReference type="Proteomes" id="UP000249185"/>
    </source>
</evidence>
<dbReference type="EMBL" id="QFPW01000006">
    <property type="protein sequence ID" value="PZQ49625.1"/>
    <property type="molecule type" value="Genomic_DNA"/>
</dbReference>
<accession>A0A2W5NFS5</accession>
<feature type="domain" description="Methyltransferase type 11" evidence="1">
    <location>
        <begin position="45"/>
        <end position="142"/>
    </location>
</feature>
<dbReference type="InterPro" id="IPR029063">
    <property type="entry name" value="SAM-dependent_MTases_sf"/>
</dbReference>
<dbReference type="InterPro" id="IPR013216">
    <property type="entry name" value="Methyltransf_11"/>
</dbReference>
<gene>
    <name evidence="2" type="ORF">DI556_09110</name>
</gene>
<keyword evidence="2" id="KW-0489">Methyltransferase</keyword>
<name>A0A2W5NFS5_RHOSU</name>
<evidence type="ECO:0000313" key="2">
    <source>
        <dbReference type="EMBL" id="PZQ49625.1"/>
    </source>
</evidence>
<dbReference type="CDD" id="cd02440">
    <property type="entry name" value="AdoMet_MTases"/>
    <property type="match status" value="1"/>
</dbReference>
<evidence type="ECO:0000259" key="1">
    <source>
        <dbReference type="Pfam" id="PF08241"/>
    </source>
</evidence>
<dbReference type="GO" id="GO:0008757">
    <property type="term" value="F:S-adenosylmethionine-dependent methyltransferase activity"/>
    <property type="evidence" value="ECO:0007669"/>
    <property type="project" value="InterPro"/>
</dbReference>
<comment type="caution">
    <text evidence="2">The sequence shown here is derived from an EMBL/GenBank/DDBJ whole genome shotgun (WGS) entry which is preliminary data.</text>
</comment>
<organism evidence="2 3">
    <name type="scientific">Rhodovulum sulfidophilum</name>
    <name type="common">Rhodobacter sulfidophilus</name>
    <dbReference type="NCBI Taxonomy" id="35806"/>
    <lineage>
        <taxon>Bacteria</taxon>
        <taxon>Pseudomonadati</taxon>
        <taxon>Pseudomonadota</taxon>
        <taxon>Alphaproteobacteria</taxon>
        <taxon>Rhodobacterales</taxon>
        <taxon>Paracoccaceae</taxon>
        <taxon>Rhodovulum</taxon>
    </lineage>
</organism>
<keyword evidence="2" id="KW-0808">Transferase</keyword>